<sequence length="121" mass="13692">MSPRDKFINEQKKAGLPTSPDLVFFKKIQEHPPMDGRSLARELLRARVSELMDMKNKLEQIGTNLESILKLQMELLSRIEEEEESSYALASDVDSANMFPDLSFGVLLELAVHKLNGNTCI</sequence>
<dbReference type="EMBL" id="KI669582">
    <property type="protein sequence ID" value="ETN10346.1"/>
    <property type="molecule type" value="Genomic_DNA"/>
</dbReference>
<dbReference type="GeneID" id="20191323"/>
<evidence type="ECO:0000313" key="2">
    <source>
        <dbReference type="Proteomes" id="UP000018817"/>
    </source>
</evidence>
<dbReference type="AlphaFoldDB" id="W2QBX3"/>
<reference evidence="2" key="1">
    <citation type="submission" date="2011-12" db="EMBL/GenBank/DDBJ databases">
        <authorList>
            <consortium name="The Broad Institute Genome Sequencing Platform"/>
            <person name="Russ C."/>
            <person name="Tyler B."/>
            <person name="Panabieres F."/>
            <person name="Shan W."/>
            <person name="Tripathy S."/>
            <person name="Grunwald N."/>
            <person name="Machado M."/>
            <person name="Young S.K."/>
            <person name="Zeng Q."/>
            <person name="Gargeya S."/>
            <person name="Fitzgerald M."/>
            <person name="Haas B."/>
            <person name="Abouelleil A."/>
            <person name="Alvarado L."/>
            <person name="Arachchi H.M."/>
            <person name="Berlin A."/>
            <person name="Chapman S.B."/>
            <person name="Gearin G."/>
            <person name="Goldberg J."/>
            <person name="Griggs A."/>
            <person name="Gujja S."/>
            <person name="Hansen M."/>
            <person name="Heiman D."/>
            <person name="Howarth C."/>
            <person name="Larimer J."/>
            <person name="Lui A."/>
            <person name="MacDonald P.J.P."/>
            <person name="McCowen C."/>
            <person name="Montmayeur A."/>
            <person name="Murphy C."/>
            <person name="Neiman D."/>
            <person name="Pearson M."/>
            <person name="Priest M."/>
            <person name="Roberts A."/>
            <person name="Saif S."/>
            <person name="Shea T."/>
            <person name="Sisk P."/>
            <person name="Stolte C."/>
            <person name="Sykes S."/>
            <person name="Wortman J."/>
            <person name="Nusbaum C."/>
            <person name="Birren B."/>
        </authorList>
    </citation>
    <scope>NUCLEOTIDE SEQUENCE [LARGE SCALE GENOMIC DNA]</scope>
    <source>
        <strain evidence="2">INRA-310</strain>
    </source>
</reference>
<protein>
    <submittedName>
        <fullName evidence="1">Uncharacterized protein</fullName>
    </submittedName>
</protein>
<proteinExistence type="predicted"/>
<dbReference type="OrthoDB" id="128535at2759"/>
<accession>W2QBX3</accession>
<evidence type="ECO:0000313" key="1">
    <source>
        <dbReference type="EMBL" id="ETN10346.1"/>
    </source>
</evidence>
<dbReference type="RefSeq" id="XP_008904107.1">
    <property type="nucleotide sequence ID" value="XM_008905859.1"/>
</dbReference>
<gene>
    <name evidence="1" type="ORF">PPTG_22724</name>
</gene>
<organism evidence="1 2">
    <name type="scientific">Phytophthora nicotianae (strain INRA-310)</name>
    <name type="common">Phytophthora parasitica</name>
    <dbReference type="NCBI Taxonomy" id="761204"/>
    <lineage>
        <taxon>Eukaryota</taxon>
        <taxon>Sar</taxon>
        <taxon>Stramenopiles</taxon>
        <taxon>Oomycota</taxon>
        <taxon>Peronosporomycetes</taxon>
        <taxon>Peronosporales</taxon>
        <taxon>Peronosporaceae</taxon>
        <taxon>Phytophthora</taxon>
    </lineage>
</organism>
<dbReference type="Proteomes" id="UP000018817">
    <property type="component" value="Unassembled WGS sequence"/>
</dbReference>
<dbReference type="VEuPathDB" id="FungiDB:PPTG_22724"/>
<reference evidence="1 2" key="2">
    <citation type="submission" date="2013-11" db="EMBL/GenBank/DDBJ databases">
        <title>The Genome Sequence of Phytophthora parasitica INRA-310.</title>
        <authorList>
            <consortium name="The Broad Institute Genomics Platform"/>
            <person name="Russ C."/>
            <person name="Tyler B."/>
            <person name="Panabieres F."/>
            <person name="Shan W."/>
            <person name="Tripathy S."/>
            <person name="Grunwald N."/>
            <person name="Machado M."/>
            <person name="Johnson C.S."/>
            <person name="Arredondo F."/>
            <person name="Hong C."/>
            <person name="Coffey M."/>
            <person name="Young S.K."/>
            <person name="Zeng Q."/>
            <person name="Gargeya S."/>
            <person name="Fitzgerald M."/>
            <person name="Abouelleil A."/>
            <person name="Alvarado L."/>
            <person name="Chapman S.B."/>
            <person name="Gainer-Dewar J."/>
            <person name="Goldberg J."/>
            <person name="Griggs A."/>
            <person name="Gujja S."/>
            <person name="Hansen M."/>
            <person name="Howarth C."/>
            <person name="Imamovic A."/>
            <person name="Ireland A."/>
            <person name="Larimer J."/>
            <person name="McCowan C."/>
            <person name="Murphy C."/>
            <person name="Pearson M."/>
            <person name="Poon T.W."/>
            <person name="Priest M."/>
            <person name="Roberts A."/>
            <person name="Saif S."/>
            <person name="Shea T."/>
            <person name="Sykes S."/>
            <person name="Wortman J."/>
            <person name="Nusbaum C."/>
            <person name="Birren B."/>
        </authorList>
    </citation>
    <scope>NUCLEOTIDE SEQUENCE [LARGE SCALE GENOMIC DNA]</scope>
    <source>
        <strain evidence="1 2">INRA-310</strain>
    </source>
</reference>
<name>W2QBX3_PHYN3</name>